<dbReference type="RefSeq" id="XP_002341934.1">
    <property type="nucleotide sequence ID" value="XM_002341893.1"/>
</dbReference>
<proteinExistence type="inferred from homology"/>
<dbReference type="Gene3D" id="3.40.50.300">
    <property type="entry name" value="P-loop containing nucleotide triphosphate hydrolases"/>
    <property type="match status" value="1"/>
</dbReference>
<protein>
    <recommendedName>
        <fullName evidence="6">Dephospho-CoA kinase</fullName>
    </recommendedName>
</protein>
<evidence type="ECO:0000256" key="2">
    <source>
        <dbReference type="ARBA" id="ARBA00022840"/>
    </source>
</evidence>
<dbReference type="Pfam" id="PF01121">
    <property type="entry name" value="CoaE"/>
    <property type="match status" value="1"/>
</dbReference>
<evidence type="ECO:0000313" key="4">
    <source>
        <dbReference type="EMBL" id="EED24547.1"/>
    </source>
</evidence>
<keyword evidence="3" id="KW-0472">Membrane</keyword>
<dbReference type="GO" id="GO:0004140">
    <property type="term" value="F:dephospho-CoA kinase activity"/>
    <property type="evidence" value="ECO:0007669"/>
    <property type="project" value="InterPro"/>
</dbReference>
<dbReference type="InParanoid" id="B8LXP6"/>
<dbReference type="Proteomes" id="UP000001745">
    <property type="component" value="Unassembled WGS sequence"/>
</dbReference>
<dbReference type="EMBL" id="EQ962652">
    <property type="protein sequence ID" value="EED24547.1"/>
    <property type="molecule type" value="Genomic_DNA"/>
</dbReference>
<evidence type="ECO:0000256" key="3">
    <source>
        <dbReference type="SAM" id="Phobius"/>
    </source>
</evidence>
<gene>
    <name evidence="4" type="ORF">TSTA_079040</name>
</gene>
<organism evidence="4 5">
    <name type="scientific">Talaromyces stipitatus (strain ATCC 10500 / CBS 375.48 / QM 6759 / NRRL 1006)</name>
    <name type="common">Penicillium stipitatum</name>
    <dbReference type="NCBI Taxonomy" id="441959"/>
    <lineage>
        <taxon>Eukaryota</taxon>
        <taxon>Fungi</taxon>
        <taxon>Dikarya</taxon>
        <taxon>Ascomycota</taxon>
        <taxon>Pezizomycotina</taxon>
        <taxon>Eurotiomycetes</taxon>
        <taxon>Eurotiomycetidae</taxon>
        <taxon>Eurotiales</taxon>
        <taxon>Trichocomaceae</taxon>
        <taxon>Talaromyces</taxon>
        <taxon>Talaromyces sect. Talaromyces</taxon>
    </lineage>
</organism>
<feature type="transmembrane region" description="Helical" evidence="3">
    <location>
        <begin position="18"/>
        <end position="35"/>
    </location>
</feature>
<dbReference type="CDD" id="cd02022">
    <property type="entry name" value="DPCK"/>
    <property type="match status" value="1"/>
</dbReference>
<dbReference type="GO" id="GO:0015937">
    <property type="term" value="P:coenzyme A biosynthetic process"/>
    <property type="evidence" value="ECO:0007669"/>
    <property type="project" value="InterPro"/>
</dbReference>
<dbReference type="eggNOG" id="KOG3220">
    <property type="taxonomic scope" value="Eukaryota"/>
</dbReference>
<dbReference type="OMA" id="HAESSHK"/>
<dbReference type="InterPro" id="IPR001977">
    <property type="entry name" value="Depp_CoAkinase"/>
</dbReference>
<dbReference type="NCBIfam" id="TIGR00152">
    <property type="entry name" value="dephospho-CoA kinase"/>
    <property type="match status" value="1"/>
</dbReference>
<dbReference type="VEuPathDB" id="FungiDB:TSTA_079040"/>
<dbReference type="GO" id="GO:0005524">
    <property type="term" value="F:ATP binding"/>
    <property type="evidence" value="ECO:0007669"/>
    <property type="project" value="UniProtKB-KW"/>
</dbReference>
<reference evidence="5" key="1">
    <citation type="journal article" date="2015" name="Genome Announc.">
        <title>Genome sequence of the AIDS-associated pathogen Penicillium marneffei (ATCC18224) and its near taxonomic relative Talaromyces stipitatus (ATCC10500).</title>
        <authorList>
            <person name="Nierman W.C."/>
            <person name="Fedorova-Abrams N.D."/>
            <person name="Andrianopoulos A."/>
        </authorList>
    </citation>
    <scope>NUCLEOTIDE SEQUENCE [LARGE SCALE GENOMIC DNA]</scope>
    <source>
        <strain evidence="5">ATCC 10500 / CBS 375.48 / QM 6759 / NRRL 1006</strain>
    </source>
</reference>
<dbReference type="HAMAP" id="MF_00376">
    <property type="entry name" value="Dephospho_CoA_kinase"/>
    <property type="match status" value="1"/>
</dbReference>
<accession>B8LXP6</accession>
<keyword evidence="3" id="KW-1133">Transmembrane helix</keyword>
<dbReference type="OrthoDB" id="247245at2759"/>
<evidence type="ECO:0000256" key="1">
    <source>
        <dbReference type="ARBA" id="ARBA00022741"/>
    </source>
</evidence>
<dbReference type="PANTHER" id="PTHR37490">
    <property type="entry name" value="EXPRESSED PROTEIN"/>
    <property type="match status" value="1"/>
</dbReference>
<dbReference type="GeneID" id="8102316"/>
<dbReference type="Pfam" id="PF11913">
    <property type="entry name" value="DUF3431"/>
    <property type="match status" value="1"/>
</dbReference>
<keyword evidence="2" id="KW-0067">ATP-binding</keyword>
<dbReference type="InterPro" id="IPR021838">
    <property type="entry name" value="DUF3431"/>
</dbReference>
<keyword evidence="1" id="KW-0547">Nucleotide-binding</keyword>
<sequence length="564" mass="63799">MLYAGAINTVRSSSTRRLRLLILVFLLLCGFYWFTTESSSGQASFRKGTIKFAGSSGTRNFASPNWRFGGNSNGRSRQMEAPMQAAVPAPGPTATKGGIKKDLVVASMLEDNTTWLYDSLPDWHKSIYVVDDKYADLTVATNKGRESMVYLTYIIDNYDHLPDYMLFIHSQRYQWHNDDPYYDGVPMIKRFQLPYLEMIGYVNLRCAWVLGCPEEIHPMTDTDRDAVHAGPYFYNGFKELFPGVKVPDTVAVSCCAQFGVARWKIRERPKSDYERYRKWLLNTDLDDDMSGRIMEYSWHTTGKSTVSSLLSSPPHNLPIIDADVLARKVVEPGTAGYKAIANYFGPSTPDLLLPPDTDGKQALNRPALGRRVFGDSEERKRDRTILNKIVHPAVRWEVYKSLLYYYLRGNWAVVLDVPLLFESGMDVICGTVIVVAVKDPAAQMARLRARDPHLTAEDAENRVKSQGDVQSKVKKALYRNRASEQDLDKGSRGVIVWNDGDKVDLAKEVDKAILTIQENSPRWWSWVLLLAPPVGVAAAVWNMAINFGAQRSWDQKVKKERAKL</sequence>
<dbReference type="STRING" id="441959.B8LXP6"/>
<feature type="transmembrane region" description="Helical" evidence="3">
    <location>
        <begin position="523"/>
        <end position="549"/>
    </location>
</feature>
<keyword evidence="5" id="KW-1185">Reference proteome</keyword>
<dbReference type="SUPFAM" id="SSF52540">
    <property type="entry name" value="P-loop containing nucleoside triphosphate hydrolases"/>
    <property type="match status" value="1"/>
</dbReference>
<name>B8LXP6_TALSN</name>
<keyword evidence="3" id="KW-0812">Transmembrane</keyword>
<evidence type="ECO:0008006" key="6">
    <source>
        <dbReference type="Google" id="ProtNLM"/>
    </source>
</evidence>
<dbReference type="PROSITE" id="PS51219">
    <property type="entry name" value="DPCK"/>
    <property type="match status" value="1"/>
</dbReference>
<evidence type="ECO:0000313" key="5">
    <source>
        <dbReference type="Proteomes" id="UP000001745"/>
    </source>
</evidence>
<dbReference type="PANTHER" id="PTHR37490:SF3">
    <property type="entry name" value="DUF3431 DOMAIN CONTAINING PROTEIN"/>
    <property type="match status" value="1"/>
</dbReference>
<dbReference type="PhylomeDB" id="B8LXP6"/>
<dbReference type="HOGENOM" id="CLU_413416_0_0_1"/>
<dbReference type="FunFam" id="3.40.50.300:FF:001227">
    <property type="entry name" value="Dephospho-CoA kinase CAB5"/>
    <property type="match status" value="1"/>
</dbReference>
<dbReference type="AlphaFoldDB" id="B8LXP6"/>
<dbReference type="InterPro" id="IPR027417">
    <property type="entry name" value="P-loop_NTPase"/>
</dbReference>